<dbReference type="EMBL" id="LAZR01000275">
    <property type="protein sequence ID" value="KKN77650.1"/>
    <property type="molecule type" value="Genomic_DNA"/>
</dbReference>
<name>A0A0F9T8U5_9ZZZZ</name>
<keyword evidence="1" id="KW-0175">Coiled coil</keyword>
<organism evidence="2">
    <name type="scientific">marine sediment metagenome</name>
    <dbReference type="NCBI Taxonomy" id="412755"/>
    <lineage>
        <taxon>unclassified sequences</taxon>
        <taxon>metagenomes</taxon>
        <taxon>ecological metagenomes</taxon>
    </lineage>
</organism>
<gene>
    <name evidence="2" type="ORF">LCGC14_0357750</name>
</gene>
<evidence type="ECO:0000313" key="2">
    <source>
        <dbReference type="EMBL" id="KKN77650.1"/>
    </source>
</evidence>
<reference evidence="2" key="1">
    <citation type="journal article" date="2015" name="Nature">
        <title>Complex archaea that bridge the gap between prokaryotes and eukaryotes.</title>
        <authorList>
            <person name="Spang A."/>
            <person name="Saw J.H."/>
            <person name="Jorgensen S.L."/>
            <person name="Zaremba-Niedzwiedzka K."/>
            <person name="Martijn J."/>
            <person name="Lind A.E."/>
            <person name="van Eijk R."/>
            <person name="Schleper C."/>
            <person name="Guy L."/>
            <person name="Ettema T.J."/>
        </authorList>
    </citation>
    <scope>NUCLEOTIDE SEQUENCE</scope>
</reference>
<proteinExistence type="predicted"/>
<comment type="caution">
    <text evidence="2">The sequence shown here is derived from an EMBL/GenBank/DDBJ whole genome shotgun (WGS) entry which is preliminary data.</text>
</comment>
<dbReference type="AlphaFoldDB" id="A0A0F9T8U5"/>
<evidence type="ECO:0000256" key="1">
    <source>
        <dbReference type="SAM" id="Coils"/>
    </source>
</evidence>
<accession>A0A0F9T8U5</accession>
<protein>
    <submittedName>
        <fullName evidence="2">Uncharacterized protein</fullName>
    </submittedName>
</protein>
<feature type="coiled-coil region" evidence="1">
    <location>
        <begin position="88"/>
        <end position="122"/>
    </location>
</feature>
<sequence>MSVAHHCEVCDKPEYDDAPHNHKKPSEGRIPSVEEMEGTQLQHDISDEEFKILNKPAKEPRFADTEIDCTVSGYDGDITKLQAAKLIIDRQAEEIARYTKTNVELMRERDTLAEQITRLENGQEFANDLYAEMKQTIVDLNKKADTFMAKYDEQDAENVKQAEQLKAKDEELEEWRNNEAAVCPEDVGFVEYIAALNGRLKAKDDAIKAVLTTIELPPDIELTLELALKG</sequence>